<dbReference type="VEuPathDB" id="VectorBase:BGLAX_041672"/>
<sequence length="281" mass="31744">MKPDAENEEPLHVKCYQTSLLASPPGKSDDDDLSYYFPSCGTEAHLQSPSPENPMKTHKETCITDLQIRLRDGQKMLEGTVEVFHNNTWGFVCDDGWSQREAEVVCHMLGYQRSGAKALRDNGFNSKHIYVYLLDEVSCKANVSTLDDCSHSEWGQHDCLTREKAGVICAEAISDLKIRLRDGPNRFEGTVEVFHNNKWGYVCDDRWSQREAEVVCHMLGYQRSGARAVRANGFYSKHVYDYLLDDVSCQANVSTLDDCSHSEWGQHDCLPNEKAGVICAH</sequence>
<accession>A0A2C9JZ08</accession>
<dbReference type="STRING" id="6526.A0A2C9JZ08"/>
<feature type="disulfide bond" evidence="6">
    <location>
        <begin position="249"/>
        <end position="259"/>
    </location>
</feature>
<dbReference type="InterPro" id="IPR036772">
    <property type="entry name" value="SRCR-like_dom_sf"/>
</dbReference>
<name>A0A2C9JZ08_BIOGL</name>
<feature type="domain" description="SRCR" evidence="7">
    <location>
        <begin position="178"/>
        <end position="280"/>
    </location>
</feature>
<dbReference type="PRINTS" id="PR00258">
    <property type="entry name" value="SPERACTRCPTR"/>
</dbReference>
<dbReference type="Proteomes" id="UP000076420">
    <property type="component" value="Unassembled WGS sequence"/>
</dbReference>
<keyword evidence="3 6" id="KW-1015">Disulfide bond</keyword>
<dbReference type="AlphaFoldDB" id="A0A2C9JZ08"/>
<evidence type="ECO:0000256" key="1">
    <source>
        <dbReference type="ARBA" id="ARBA00022729"/>
    </source>
</evidence>
<dbReference type="InterPro" id="IPR001190">
    <property type="entry name" value="SRCR"/>
</dbReference>
<dbReference type="EnsemblMetazoa" id="BGLB010324-RB">
    <property type="protein sequence ID" value="BGLB010324-PB"/>
    <property type="gene ID" value="BGLB010324"/>
</dbReference>
<keyword evidence="5" id="KW-0325">Glycoprotein</keyword>
<evidence type="ECO:0000256" key="2">
    <source>
        <dbReference type="ARBA" id="ARBA00022737"/>
    </source>
</evidence>
<dbReference type="KEGG" id="bgt:106073569"/>
<protein>
    <recommendedName>
        <fullName evidence="7">SRCR domain-containing protein</fullName>
    </recommendedName>
</protein>
<keyword evidence="1" id="KW-0732">Signal</keyword>
<dbReference type="GO" id="GO:0016020">
    <property type="term" value="C:membrane"/>
    <property type="evidence" value="ECO:0007669"/>
    <property type="project" value="InterPro"/>
</dbReference>
<dbReference type="PROSITE" id="PS00420">
    <property type="entry name" value="SRCR_1"/>
    <property type="match status" value="2"/>
</dbReference>
<evidence type="ECO:0000256" key="6">
    <source>
        <dbReference type="PROSITE-ProRule" id="PRU00196"/>
    </source>
</evidence>
<feature type="domain" description="SRCR" evidence="7">
    <location>
        <begin position="68"/>
        <end position="170"/>
    </location>
</feature>
<dbReference type="VEuPathDB" id="VectorBase:BGLB010324"/>
<keyword evidence="2" id="KW-0677">Repeat</keyword>
<reference evidence="8" key="1">
    <citation type="submission" date="2020-05" db="UniProtKB">
        <authorList>
            <consortium name="EnsemblMetazoa"/>
        </authorList>
    </citation>
    <scope>IDENTIFICATION</scope>
    <source>
        <strain evidence="8">BB02</strain>
    </source>
</reference>
<evidence type="ECO:0000313" key="8">
    <source>
        <dbReference type="EnsemblMetazoa" id="BGLB010324-PB"/>
    </source>
</evidence>
<evidence type="ECO:0000256" key="3">
    <source>
        <dbReference type="ARBA" id="ARBA00023157"/>
    </source>
</evidence>
<evidence type="ECO:0000256" key="4">
    <source>
        <dbReference type="ARBA" id="ARBA00023170"/>
    </source>
</evidence>
<dbReference type="PANTHER" id="PTHR48071">
    <property type="entry name" value="SRCR DOMAIN-CONTAINING PROTEIN"/>
    <property type="match status" value="1"/>
</dbReference>
<dbReference type="FunFam" id="3.10.250.10:FF:000007">
    <property type="entry name" value="Soluble scavenger receptor cysteine-rich domain-containing protein SSC5D"/>
    <property type="match status" value="1"/>
</dbReference>
<dbReference type="PANTHER" id="PTHR48071:SF28">
    <property type="entry name" value="SRCR DOMAIN-CONTAINING PROTEIN"/>
    <property type="match status" value="1"/>
</dbReference>
<dbReference type="Gene3D" id="3.10.250.10">
    <property type="entry name" value="SRCR-like domain"/>
    <property type="match status" value="2"/>
</dbReference>
<gene>
    <name evidence="8" type="primary">106073569</name>
</gene>
<feature type="disulfide bond" evidence="6">
    <location>
        <begin position="139"/>
        <end position="149"/>
    </location>
</feature>
<evidence type="ECO:0000256" key="5">
    <source>
        <dbReference type="ARBA" id="ARBA00023180"/>
    </source>
</evidence>
<proteinExistence type="predicted"/>
<evidence type="ECO:0000259" key="7">
    <source>
        <dbReference type="PROSITE" id="PS50287"/>
    </source>
</evidence>
<dbReference type="FunFam" id="3.10.250.10:FF:000005">
    <property type="entry name" value="Neurotrypsin isoform A"/>
    <property type="match status" value="1"/>
</dbReference>
<dbReference type="SMART" id="SM00202">
    <property type="entry name" value="SR"/>
    <property type="match status" value="2"/>
</dbReference>
<dbReference type="PROSITE" id="PS50287">
    <property type="entry name" value="SRCR_2"/>
    <property type="match status" value="2"/>
</dbReference>
<organism evidence="8 9">
    <name type="scientific">Biomphalaria glabrata</name>
    <name type="common">Bloodfluke planorb</name>
    <name type="synonym">Freshwater snail</name>
    <dbReference type="NCBI Taxonomy" id="6526"/>
    <lineage>
        <taxon>Eukaryota</taxon>
        <taxon>Metazoa</taxon>
        <taxon>Spiralia</taxon>
        <taxon>Lophotrochozoa</taxon>
        <taxon>Mollusca</taxon>
        <taxon>Gastropoda</taxon>
        <taxon>Heterobranchia</taxon>
        <taxon>Euthyneura</taxon>
        <taxon>Panpulmonata</taxon>
        <taxon>Hygrophila</taxon>
        <taxon>Lymnaeoidea</taxon>
        <taxon>Planorbidae</taxon>
        <taxon>Biomphalaria</taxon>
    </lineage>
</organism>
<dbReference type="SUPFAM" id="SSF56487">
    <property type="entry name" value="SRCR-like"/>
    <property type="match status" value="2"/>
</dbReference>
<comment type="caution">
    <text evidence="6">Lacks conserved residue(s) required for the propagation of feature annotation.</text>
</comment>
<keyword evidence="4" id="KW-0675">Receptor</keyword>
<dbReference type="Pfam" id="PF00530">
    <property type="entry name" value="SRCR"/>
    <property type="match status" value="2"/>
</dbReference>
<evidence type="ECO:0000313" key="9">
    <source>
        <dbReference type="Proteomes" id="UP000076420"/>
    </source>
</evidence>